<evidence type="ECO:0000313" key="2">
    <source>
        <dbReference type="Proteomes" id="UP000324222"/>
    </source>
</evidence>
<name>A0A5B7EMS2_PORTR</name>
<keyword evidence="2" id="KW-1185">Reference proteome</keyword>
<dbReference type="Proteomes" id="UP000324222">
    <property type="component" value="Unassembled WGS sequence"/>
</dbReference>
<protein>
    <submittedName>
        <fullName evidence="1">Uncharacterized protein</fullName>
    </submittedName>
</protein>
<accession>A0A5B7EMS2</accession>
<sequence length="66" mass="7161">MVFVTHSSSYQPSFDLIQLPKSQTYHAKDNTTTITTITTTITTTTTTTTTATATFTLSIQPPMDAS</sequence>
<dbReference type="AlphaFoldDB" id="A0A5B7EMS2"/>
<proteinExistence type="predicted"/>
<evidence type="ECO:0000313" key="1">
    <source>
        <dbReference type="EMBL" id="MPC34715.1"/>
    </source>
</evidence>
<reference evidence="1 2" key="1">
    <citation type="submission" date="2019-05" db="EMBL/GenBank/DDBJ databases">
        <title>Another draft genome of Portunus trituberculatus and its Hox gene families provides insights of decapod evolution.</title>
        <authorList>
            <person name="Jeong J.-H."/>
            <person name="Song I."/>
            <person name="Kim S."/>
            <person name="Choi T."/>
            <person name="Kim D."/>
            <person name="Ryu S."/>
            <person name="Kim W."/>
        </authorList>
    </citation>
    <scope>NUCLEOTIDE SEQUENCE [LARGE SCALE GENOMIC DNA]</scope>
    <source>
        <tissue evidence="1">Muscle</tissue>
    </source>
</reference>
<organism evidence="1 2">
    <name type="scientific">Portunus trituberculatus</name>
    <name type="common">Swimming crab</name>
    <name type="synonym">Neptunus trituberculatus</name>
    <dbReference type="NCBI Taxonomy" id="210409"/>
    <lineage>
        <taxon>Eukaryota</taxon>
        <taxon>Metazoa</taxon>
        <taxon>Ecdysozoa</taxon>
        <taxon>Arthropoda</taxon>
        <taxon>Crustacea</taxon>
        <taxon>Multicrustacea</taxon>
        <taxon>Malacostraca</taxon>
        <taxon>Eumalacostraca</taxon>
        <taxon>Eucarida</taxon>
        <taxon>Decapoda</taxon>
        <taxon>Pleocyemata</taxon>
        <taxon>Brachyura</taxon>
        <taxon>Eubrachyura</taxon>
        <taxon>Portunoidea</taxon>
        <taxon>Portunidae</taxon>
        <taxon>Portuninae</taxon>
        <taxon>Portunus</taxon>
    </lineage>
</organism>
<gene>
    <name evidence="1" type="ORF">E2C01_028114</name>
</gene>
<comment type="caution">
    <text evidence="1">The sequence shown here is derived from an EMBL/GenBank/DDBJ whole genome shotgun (WGS) entry which is preliminary data.</text>
</comment>
<dbReference type="EMBL" id="VSRR010003110">
    <property type="protein sequence ID" value="MPC34715.1"/>
    <property type="molecule type" value="Genomic_DNA"/>
</dbReference>